<proteinExistence type="predicted"/>
<keyword evidence="3 9" id="KW-0255">Endonuclease</keyword>
<feature type="domain" description="Transcriptional repressor PaaX-like central Cas2-like" evidence="8">
    <location>
        <begin position="106"/>
        <end position="179"/>
    </location>
</feature>
<dbReference type="Gene3D" id="3.30.70.2650">
    <property type="match status" value="1"/>
</dbReference>
<comment type="caution">
    <text evidence="9">The sequence shown here is derived from an EMBL/GenBank/DDBJ whole genome shotgun (WGS) entry which is preliminary data.</text>
</comment>
<dbReference type="GO" id="GO:0006351">
    <property type="term" value="P:DNA-templated transcription"/>
    <property type="evidence" value="ECO:0007669"/>
    <property type="project" value="TreeGrafter"/>
</dbReference>
<keyword evidence="7" id="KW-0472">Membrane</keyword>
<evidence type="ECO:0000256" key="3">
    <source>
        <dbReference type="ARBA" id="ARBA00022759"/>
    </source>
</evidence>
<evidence type="ECO:0000313" key="9">
    <source>
        <dbReference type="EMBL" id="OGZ77612.1"/>
    </source>
</evidence>
<gene>
    <name evidence="9" type="ORF">A3G45_03110</name>
</gene>
<keyword evidence="7" id="KW-1133">Transmembrane helix</keyword>
<dbReference type="SUPFAM" id="SSF143430">
    <property type="entry name" value="TTP0101/SSO1404-like"/>
    <property type="match status" value="1"/>
</dbReference>
<dbReference type="Proteomes" id="UP000178632">
    <property type="component" value="Unassembled WGS sequence"/>
</dbReference>
<keyword evidence="1" id="KW-0540">Nuclease</keyword>
<dbReference type="AlphaFoldDB" id="A0A1G2ISM2"/>
<dbReference type="NCBIfam" id="TIGR01573">
    <property type="entry name" value="cas2"/>
    <property type="match status" value="1"/>
</dbReference>
<dbReference type="InterPro" id="IPR021127">
    <property type="entry name" value="CRISPR_associated_Cas2"/>
</dbReference>
<protein>
    <submittedName>
        <fullName evidence="9">CRISPR-associated endonuclease Cas2</fullName>
    </submittedName>
</protein>
<evidence type="ECO:0000313" key="10">
    <source>
        <dbReference type="Proteomes" id="UP000178632"/>
    </source>
</evidence>
<keyword evidence="7" id="KW-0812">Transmembrane</keyword>
<sequence length="191" mass="22566">MKIRYGEITKDVLLMLAIAGGFAVAATSPFFLINVTRAIVRQKKYDKKYKDFKEKVLAQSLSGLNKNKIIIIKEKEGKFTVELTERGKKVVKEILFDNMQIEKQKIWDKKWRIVIFDIPERKGRQARNAMRWKLQKMGFFQLQKSVWVCPYPCEKEIQLVCEVFKINPFVNIVTAEQIYNDGNLKKYFKLY</sequence>
<dbReference type="GO" id="GO:0043571">
    <property type="term" value="P:maintenance of CRISPR repeat elements"/>
    <property type="evidence" value="ECO:0007669"/>
    <property type="project" value="InterPro"/>
</dbReference>
<keyword evidence="6" id="KW-0051">Antiviral defense</keyword>
<keyword evidence="4" id="KW-0378">Hydrolase</keyword>
<dbReference type="InterPro" id="IPR048846">
    <property type="entry name" value="PaaX-like_central"/>
</dbReference>
<dbReference type="PANTHER" id="PTHR30319">
    <property type="entry name" value="PHENYLACETIC ACID REGULATOR-RELATED TRANSCRIPTIONAL REPRESSOR"/>
    <property type="match status" value="1"/>
</dbReference>
<name>A0A1G2ISM2_9BACT</name>
<feature type="transmembrane region" description="Helical" evidence="7">
    <location>
        <begin position="12"/>
        <end position="33"/>
    </location>
</feature>
<evidence type="ECO:0000256" key="6">
    <source>
        <dbReference type="ARBA" id="ARBA00023118"/>
    </source>
</evidence>
<dbReference type="Pfam" id="PF20803">
    <property type="entry name" value="PaaX_M"/>
    <property type="match status" value="1"/>
</dbReference>
<evidence type="ECO:0000256" key="2">
    <source>
        <dbReference type="ARBA" id="ARBA00022723"/>
    </source>
</evidence>
<keyword evidence="2" id="KW-0479">Metal-binding</keyword>
<keyword evidence="5" id="KW-0460">Magnesium</keyword>
<dbReference type="GO" id="GO:0004521">
    <property type="term" value="F:RNA endonuclease activity"/>
    <property type="evidence" value="ECO:0007669"/>
    <property type="project" value="InterPro"/>
</dbReference>
<organism evidence="9 10">
    <name type="scientific">Candidatus Staskawiczbacteria bacterium RIFCSPLOWO2_12_FULL_37_15</name>
    <dbReference type="NCBI Taxonomy" id="1802218"/>
    <lineage>
        <taxon>Bacteria</taxon>
        <taxon>Candidatus Staskawicziibacteriota</taxon>
    </lineage>
</organism>
<dbReference type="PANTHER" id="PTHR30319:SF1">
    <property type="entry name" value="TRANSCRIPTIONAL REPRESSOR PAAX"/>
    <property type="match status" value="1"/>
</dbReference>
<evidence type="ECO:0000256" key="1">
    <source>
        <dbReference type="ARBA" id="ARBA00022722"/>
    </source>
</evidence>
<evidence type="ECO:0000256" key="5">
    <source>
        <dbReference type="ARBA" id="ARBA00022842"/>
    </source>
</evidence>
<accession>A0A1G2ISM2</accession>
<evidence type="ECO:0000256" key="4">
    <source>
        <dbReference type="ARBA" id="ARBA00022801"/>
    </source>
</evidence>
<dbReference type="EMBL" id="MHPE01000004">
    <property type="protein sequence ID" value="OGZ77612.1"/>
    <property type="molecule type" value="Genomic_DNA"/>
</dbReference>
<evidence type="ECO:0000259" key="8">
    <source>
        <dbReference type="Pfam" id="PF20803"/>
    </source>
</evidence>
<reference evidence="9 10" key="1">
    <citation type="journal article" date="2016" name="Nat. Commun.">
        <title>Thousands of microbial genomes shed light on interconnected biogeochemical processes in an aquifer system.</title>
        <authorList>
            <person name="Anantharaman K."/>
            <person name="Brown C.T."/>
            <person name="Hug L.A."/>
            <person name="Sharon I."/>
            <person name="Castelle C.J."/>
            <person name="Probst A.J."/>
            <person name="Thomas B.C."/>
            <person name="Singh A."/>
            <person name="Wilkins M.J."/>
            <person name="Karaoz U."/>
            <person name="Brodie E.L."/>
            <person name="Williams K.H."/>
            <person name="Hubbard S.S."/>
            <person name="Banfield J.F."/>
        </authorList>
    </citation>
    <scope>NUCLEOTIDE SEQUENCE [LARGE SCALE GENOMIC DNA]</scope>
</reference>
<evidence type="ECO:0000256" key="7">
    <source>
        <dbReference type="SAM" id="Phobius"/>
    </source>
</evidence>